<dbReference type="SUPFAM" id="SSF51735">
    <property type="entry name" value="NAD(P)-binding Rossmann-fold domains"/>
    <property type="match status" value="1"/>
</dbReference>
<comment type="similarity">
    <text evidence="1">Belongs to the NAD(P)-dependent epimerase/dehydratase family.</text>
</comment>
<evidence type="ECO:0000256" key="1">
    <source>
        <dbReference type="ARBA" id="ARBA00007637"/>
    </source>
</evidence>
<dbReference type="Proteomes" id="UP000565572">
    <property type="component" value="Unassembled WGS sequence"/>
</dbReference>
<evidence type="ECO:0000313" key="6">
    <source>
        <dbReference type="Proteomes" id="UP000565572"/>
    </source>
</evidence>
<dbReference type="EMBL" id="JACHZG010000001">
    <property type="protein sequence ID" value="MBB3325996.1"/>
    <property type="molecule type" value="Genomic_DNA"/>
</dbReference>
<evidence type="ECO:0000259" key="4">
    <source>
        <dbReference type="Pfam" id="PF01370"/>
    </source>
</evidence>
<evidence type="ECO:0000256" key="2">
    <source>
        <dbReference type="ARBA" id="ARBA00023002"/>
    </source>
</evidence>
<keyword evidence="2" id="KW-0560">Oxidoreductase</keyword>
<evidence type="ECO:0000256" key="3">
    <source>
        <dbReference type="ARBA" id="ARBA00023027"/>
    </source>
</evidence>
<dbReference type="Gene3D" id="3.40.50.720">
    <property type="entry name" value="NAD(P)-binding Rossmann-like Domain"/>
    <property type="match status" value="1"/>
</dbReference>
<dbReference type="PANTHER" id="PTHR43103:SF5">
    <property type="entry name" value="4-EPIMERASE, PUTATIVE (AFU_ORTHOLOGUE AFUA_7G00360)-RELATED"/>
    <property type="match status" value="1"/>
</dbReference>
<dbReference type="AlphaFoldDB" id="A0A7W5JTD3"/>
<sequence>MPDTNRTTTRRRVVVTGAAGRIGRALAGPLDERWDVLRTDLPEAADAAGIAPLDVTDLEACRAAFADADAVVHLAADPGPGVSFDELHGPNLVGPYAVAQAAADVRVRRLVLASSLHAMSALPASVQRRTSDQPRPGNLYGAAKAWSEGLGAWIAATTGTSVVALRIGYFSEQRPGPDTLPQDRTAWLSTRDAVELVRASVEADLPAGVDGFVVAHGVSANRHNVAELGATRRDIGYVPVDDAWSEE</sequence>
<protein>
    <submittedName>
        <fullName evidence="5">Nucleoside-diphosphate-sugar epimerase</fullName>
    </submittedName>
</protein>
<comment type="caution">
    <text evidence="5">The sequence shown here is derived from an EMBL/GenBank/DDBJ whole genome shotgun (WGS) entry which is preliminary data.</text>
</comment>
<dbReference type="Pfam" id="PF01370">
    <property type="entry name" value="Epimerase"/>
    <property type="match status" value="1"/>
</dbReference>
<organism evidence="5 6">
    <name type="scientific">Microlunatus antarcticus</name>
    <dbReference type="NCBI Taxonomy" id="53388"/>
    <lineage>
        <taxon>Bacteria</taxon>
        <taxon>Bacillati</taxon>
        <taxon>Actinomycetota</taxon>
        <taxon>Actinomycetes</taxon>
        <taxon>Propionibacteriales</taxon>
        <taxon>Propionibacteriaceae</taxon>
        <taxon>Microlunatus</taxon>
    </lineage>
</organism>
<dbReference type="RefSeq" id="WP_183337016.1">
    <property type="nucleotide sequence ID" value="NZ_JACHZG010000001.1"/>
</dbReference>
<name>A0A7W5JTD3_9ACTN</name>
<gene>
    <name evidence="5" type="ORF">FHX39_000940</name>
</gene>
<dbReference type="InterPro" id="IPR036291">
    <property type="entry name" value="NAD(P)-bd_dom_sf"/>
</dbReference>
<keyword evidence="3" id="KW-0520">NAD</keyword>
<evidence type="ECO:0000313" key="5">
    <source>
        <dbReference type="EMBL" id="MBB3325996.1"/>
    </source>
</evidence>
<dbReference type="InterPro" id="IPR001509">
    <property type="entry name" value="Epimerase_deHydtase"/>
</dbReference>
<reference evidence="5 6" key="1">
    <citation type="submission" date="2020-08" db="EMBL/GenBank/DDBJ databases">
        <title>Sequencing the genomes of 1000 actinobacteria strains.</title>
        <authorList>
            <person name="Klenk H.-P."/>
        </authorList>
    </citation>
    <scope>NUCLEOTIDE SEQUENCE [LARGE SCALE GENOMIC DNA]</scope>
    <source>
        <strain evidence="5 6">DSM 11053</strain>
    </source>
</reference>
<feature type="domain" description="NAD-dependent epimerase/dehydratase" evidence="4">
    <location>
        <begin position="13"/>
        <end position="167"/>
    </location>
</feature>
<dbReference type="PANTHER" id="PTHR43103">
    <property type="entry name" value="NUCLEOSIDE-DIPHOSPHATE-SUGAR EPIMERASE"/>
    <property type="match status" value="1"/>
</dbReference>
<keyword evidence="6" id="KW-1185">Reference proteome</keyword>
<dbReference type="GO" id="GO:0016491">
    <property type="term" value="F:oxidoreductase activity"/>
    <property type="evidence" value="ECO:0007669"/>
    <property type="project" value="UniProtKB-KW"/>
</dbReference>
<accession>A0A7W5JTD3</accession>
<proteinExistence type="inferred from homology"/>